<dbReference type="GO" id="GO:0005525">
    <property type="term" value="F:GTP binding"/>
    <property type="evidence" value="ECO:0007669"/>
    <property type="project" value="UniProtKB-KW"/>
</dbReference>
<dbReference type="PANTHER" id="PTHR47979">
    <property type="entry name" value="DRAB11-RELATED"/>
    <property type="match status" value="1"/>
</dbReference>
<reference evidence="3" key="2">
    <citation type="submission" date="2025-08" db="UniProtKB">
        <authorList>
            <consortium name="Ensembl"/>
        </authorList>
    </citation>
    <scope>IDENTIFICATION</scope>
</reference>
<dbReference type="AlphaFoldDB" id="A0A4W2F0I1"/>
<dbReference type="InterPro" id="IPR050209">
    <property type="entry name" value="Rab_GTPases_membrane_traffic"/>
</dbReference>
<accession>A0A4W2F0I1</accession>
<dbReference type="Ensembl" id="ENSBIXT00000051760.1">
    <property type="protein sequence ID" value="ENSBIXP00000042863.1"/>
    <property type="gene ID" value="ENSBIXG00000007771.1"/>
</dbReference>
<proteinExistence type="predicted"/>
<evidence type="ECO:0000256" key="1">
    <source>
        <dbReference type="ARBA" id="ARBA00022741"/>
    </source>
</evidence>
<dbReference type="STRING" id="30522.A0A4W2F0I1"/>
<dbReference type="Pfam" id="PF00071">
    <property type="entry name" value="Ras"/>
    <property type="match status" value="1"/>
</dbReference>
<protein>
    <submittedName>
        <fullName evidence="3">Intraflagellar transport 27</fullName>
    </submittedName>
</protein>
<dbReference type="InterPro" id="IPR001806">
    <property type="entry name" value="Small_GTPase"/>
</dbReference>
<dbReference type="SMART" id="SM00173">
    <property type="entry name" value="RAS"/>
    <property type="match status" value="1"/>
</dbReference>
<sequence length="238" mass="26604">MTFRKPEHLSACLAFCSARWGVSLFLVFLHSGLEEVRRHPEGAAWGGKQLYLSSFLLPSSSACRGQEINVCARVHAWITLKELFIFDSAGKELFSEMLDKLVCSGTRPCCPGSSSPNSVPLRIQFAVPSKWESPNVLCLVYDVTNEQSFTNCSKWLEKARSQIPGTTLPGVLVGNKTDLAGRRVVDVAQAQAWALGQGLECFETSVKEMENYEAPFHYLAKQFHHLYREKLEVFQALV</sequence>
<evidence type="ECO:0000313" key="3">
    <source>
        <dbReference type="Ensembl" id="ENSBIXP00000042863.1"/>
    </source>
</evidence>
<reference evidence="3" key="3">
    <citation type="submission" date="2025-09" db="UniProtKB">
        <authorList>
            <consortium name="Ensembl"/>
        </authorList>
    </citation>
    <scope>IDENTIFICATION</scope>
</reference>
<keyword evidence="2" id="KW-0342">GTP-binding</keyword>
<dbReference type="SMART" id="SM00175">
    <property type="entry name" value="RAB"/>
    <property type="match status" value="1"/>
</dbReference>
<evidence type="ECO:0000256" key="2">
    <source>
        <dbReference type="ARBA" id="ARBA00023134"/>
    </source>
</evidence>
<keyword evidence="1" id="KW-0547">Nucleotide-binding</keyword>
<dbReference type="InterPro" id="IPR027417">
    <property type="entry name" value="P-loop_NTPase"/>
</dbReference>
<keyword evidence="4" id="KW-1185">Reference proteome</keyword>
<name>A0A4W2F0I1_BOBOX</name>
<dbReference type="GO" id="GO:0003924">
    <property type="term" value="F:GTPase activity"/>
    <property type="evidence" value="ECO:0007669"/>
    <property type="project" value="InterPro"/>
</dbReference>
<organism evidence="3 4">
    <name type="scientific">Bos indicus x Bos taurus</name>
    <name type="common">Hybrid cattle</name>
    <dbReference type="NCBI Taxonomy" id="30522"/>
    <lineage>
        <taxon>Eukaryota</taxon>
        <taxon>Metazoa</taxon>
        <taxon>Chordata</taxon>
        <taxon>Craniata</taxon>
        <taxon>Vertebrata</taxon>
        <taxon>Euteleostomi</taxon>
        <taxon>Mammalia</taxon>
        <taxon>Eutheria</taxon>
        <taxon>Laurasiatheria</taxon>
        <taxon>Artiodactyla</taxon>
        <taxon>Ruminantia</taxon>
        <taxon>Pecora</taxon>
        <taxon>Bovidae</taxon>
        <taxon>Bovinae</taxon>
        <taxon>Bos</taxon>
    </lineage>
</organism>
<gene>
    <name evidence="3" type="primary">IFT27</name>
</gene>
<dbReference type="PROSITE" id="PS51419">
    <property type="entry name" value="RAB"/>
    <property type="match status" value="1"/>
</dbReference>
<dbReference type="Proteomes" id="UP000314981">
    <property type="component" value="Chromosome 5"/>
</dbReference>
<dbReference type="SUPFAM" id="SSF52540">
    <property type="entry name" value="P-loop containing nucleoside triphosphate hydrolases"/>
    <property type="match status" value="1"/>
</dbReference>
<dbReference type="Gene3D" id="3.40.50.300">
    <property type="entry name" value="P-loop containing nucleotide triphosphate hydrolases"/>
    <property type="match status" value="1"/>
</dbReference>
<reference evidence="3 4" key="1">
    <citation type="submission" date="2018-11" db="EMBL/GenBank/DDBJ databases">
        <title>Haplotype-resolved cattle genomes.</title>
        <authorList>
            <person name="Low W.Y."/>
            <person name="Tearle R."/>
            <person name="Bickhart D.M."/>
            <person name="Rosen B.D."/>
            <person name="Koren S."/>
            <person name="Rhie A."/>
            <person name="Hiendleder S."/>
            <person name="Phillippy A.M."/>
            <person name="Smith T.P.L."/>
            <person name="Williams J.L."/>
        </authorList>
    </citation>
    <scope>NUCLEOTIDE SEQUENCE [LARGE SCALE GENOMIC DNA]</scope>
</reference>
<evidence type="ECO:0000313" key="4">
    <source>
        <dbReference type="Proteomes" id="UP000314981"/>
    </source>
</evidence>